<dbReference type="Proteomes" id="UP000024635">
    <property type="component" value="Unassembled WGS sequence"/>
</dbReference>
<protein>
    <submittedName>
        <fullName evidence="1">Uncharacterized protein</fullName>
    </submittedName>
</protein>
<evidence type="ECO:0000313" key="1">
    <source>
        <dbReference type="EMBL" id="EYC45085.1"/>
    </source>
</evidence>
<comment type="caution">
    <text evidence="1">The sequence shown here is derived from an EMBL/GenBank/DDBJ whole genome shotgun (WGS) entry which is preliminary data.</text>
</comment>
<name>A0A016WZL6_9BILA</name>
<organism evidence="1 2">
    <name type="scientific">Ancylostoma ceylanicum</name>
    <dbReference type="NCBI Taxonomy" id="53326"/>
    <lineage>
        <taxon>Eukaryota</taxon>
        <taxon>Metazoa</taxon>
        <taxon>Ecdysozoa</taxon>
        <taxon>Nematoda</taxon>
        <taxon>Chromadorea</taxon>
        <taxon>Rhabditida</taxon>
        <taxon>Rhabditina</taxon>
        <taxon>Rhabditomorpha</taxon>
        <taxon>Strongyloidea</taxon>
        <taxon>Ancylostomatidae</taxon>
        <taxon>Ancylostomatinae</taxon>
        <taxon>Ancylostoma</taxon>
    </lineage>
</organism>
<sequence>MHSSLRFIFGFLAEIQNASKVLRARNFGAKILQTLNIEGRYANLEDVGALTPSPYISFQTLPHKIRPPLLCLRMGGQKARRVGTAQPERVPH</sequence>
<evidence type="ECO:0000313" key="2">
    <source>
        <dbReference type="Proteomes" id="UP000024635"/>
    </source>
</evidence>
<keyword evidence="2" id="KW-1185">Reference proteome</keyword>
<dbReference type="EMBL" id="JARK01000039">
    <property type="protein sequence ID" value="EYC45085.1"/>
    <property type="molecule type" value="Genomic_DNA"/>
</dbReference>
<accession>A0A016WZL6</accession>
<dbReference type="AlphaFoldDB" id="A0A016WZL6"/>
<proteinExistence type="predicted"/>
<gene>
    <name evidence="1" type="primary">Acey_s0439.g1493</name>
    <name evidence="1" type="ORF">Y032_0439g1493</name>
</gene>
<reference evidence="2" key="1">
    <citation type="journal article" date="2015" name="Nat. Genet.">
        <title>The genome and transcriptome of the zoonotic hookworm Ancylostoma ceylanicum identify infection-specific gene families.</title>
        <authorList>
            <person name="Schwarz E.M."/>
            <person name="Hu Y."/>
            <person name="Antoshechkin I."/>
            <person name="Miller M.M."/>
            <person name="Sternberg P.W."/>
            <person name="Aroian R.V."/>
        </authorList>
    </citation>
    <scope>NUCLEOTIDE SEQUENCE</scope>
    <source>
        <strain evidence="2">HY135</strain>
    </source>
</reference>